<feature type="repeat" description="ANK" evidence="1">
    <location>
        <begin position="7"/>
        <end position="39"/>
    </location>
</feature>
<comment type="caution">
    <text evidence="2">The sequence shown here is derived from an EMBL/GenBank/DDBJ whole genome shotgun (WGS) entry which is preliminary data.</text>
</comment>
<name>A0A2P4STJ3_BAMTH</name>
<organism evidence="2 3">
    <name type="scientific">Bambusicola thoracicus</name>
    <name type="common">Chinese bamboo-partridge</name>
    <name type="synonym">Perdix thoracica</name>
    <dbReference type="NCBI Taxonomy" id="9083"/>
    <lineage>
        <taxon>Eukaryota</taxon>
        <taxon>Metazoa</taxon>
        <taxon>Chordata</taxon>
        <taxon>Craniata</taxon>
        <taxon>Vertebrata</taxon>
        <taxon>Euteleostomi</taxon>
        <taxon>Archelosauria</taxon>
        <taxon>Archosauria</taxon>
        <taxon>Dinosauria</taxon>
        <taxon>Saurischia</taxon>
        <taxon>Theropoda</taxon>
        <taxon>Coelurosauria</taxon>
        <taxon>Aves</taxon>
        <taxon>Neognathae</taxon>
        <taxon>Galloanserae</taxon>
        <taxon>Galliformes</taxon>
        <taxon>Phasianidae</taxon>
        <taxon>Perdicinae</taxon>
        <taxon>Bambusicola</taxon>
    </lineage>
</organism>
<evidence type="ECO:0000313" key="3">
    <source>
        <dbReference type="Proteomes" id="UP000237246"/>
    </source>
</evidence>
<keyword evidence="1" id="KW-0040">ANK repeat</keyword>
<accession>A0A2P4STJ3</accession>
<dbReference type="Pfam" id="PF13637">
    <property type="entry name" value="Ank_4"/>
    <property type="match status" value="1"/>
</dbReference>
<dbReference type="Proteomes" id="UP000237246">
    <property type="component" value="Unassembled WGS sequence"/>
</dbReference>
<feature type="repeat" description="ANK" evidence="1">
    <location>
        <begin position="41"/>
        <end position="73"/>
    </location>
</feature>
<dbReference type="PANTHER" id="PTHR24192">
    <property type="entry name" value="ANKYRIN REPEAT DOMAIN 40"/>
    <property type="match status" value="1"/>
</dbReference>
<dbReference type="EMBL" id="PPHD01023865">
    <property type="protein sequence ID" value="POI27419.1"/>
    <property type="molecule type" value="Genomic_DNA"/>
</dbReference>
<evidence type="ECO:0000313" key="2">
    <source>
        <dbReference type="EMBL" id="POI27419.1"/>
    </source>
</evidence>
<dbReference type="PROSITE" id="PS50088">
    <property type="entry name" value="ANK_REPEAT"/>
    <property type="match status" value="2"/>
</dbReference>
<dbReference type="InterPro" id="IPR039195">
    <property type="entry name" value="ANKRD40"/>
</dbReference>
<dbReference type="SUPFAM" id="SSF48403">
    <property type="entry name" value="Ankyrin repeat"/>
    <property type="match status" value="1"/>
</dbReference>
<dbReference type="OrthoDB" id="194358at2759"/>
<dbReference type="InterPro" id="IPR002110">
    <property type="entry name" value="Ankyrin_rpt"/>
</dbReference>
<dbReference type="PROSITE" id="PS50297">
    <property type="entry name" value="ANK_REP_REGION"/>
    <property type="match status" value="1"/>
</dbReference>
<protein>
    <submittedName>
        <fullName evidence="2">Uncharacterized protein</fullName>
    </submittedName>
</protein>
<dbReference type="SMART" id="SM00248">
    <property type="entry name" value="ANK"/>
    <property type="match status" value="2"/>
</dbReference>
<dbReference type="Gene3D" id="1.25.40.20">
    <property type="entry name" value="Ankyrin repeat-containing domain"/>
    <property type="match status" value="1"/>
</dbReference>
<keyword evidence="3" id="KW-1185">Reference proteome</keyword>
<sequence>MSGGPEELQERLREAAALGDAEEVRRLLAAGADVNSRNEIDGWTCLHWACKRSHAPVVALLLDAGADRRIPTGAGQLAEQLTAKPHIRRILGELVLKVRVQNLRDDDFIEIELDRQELTYRDLLRVSCCELGVNPQHVERIRKLPNTVLRKDITVKGCLY</sequence>
<gene>
    <name evidence="2" type="ORF">CIB84_008832</name>
</gene>
<dbReference type="AlphaFoldDB" id="A0A2P4STJ3"/>
<evidence type="ECO:0000256" key="1">
    <source>
        <dbReference type="PROSITE-ProRule" id="PRU00023"/>
    </source>
</evidence>
<reference evidence="2 3" key="1">
    <citation type="submission" date="2018-01" db="EMBL/GenBank/DDBJ databases">
        <title>Comparison of the Chinese Bamboo Partridge and Red Junglefowl genome sequences highlights the importance of demography in genome evolution.</title>
        <authorList>
            <person name="Tiley G.P."/>
            <person name="Kimball R.T."/>
            <person name="Braun E.L."/>
            <person name="Burleigh J.G."/>
        </authorList>
    </citation>
    <scope>NUCLEOTIDE SEQUENCE [LARGE SCALE GENOMIC DNA]</scope>
    <source>
        <strain evidence="2">RTK389</strain>
        <tissue evidence="2">Blood</tissue>
    </source>
</reference>
<dbReference type="InterPro" id="IPR036770">
    <property type="entry name" value="Ankyrin_rpt-contain_sf"/>
</dbReference>
<dbReference type="PANTHER" id="PTHR24192:SF3">
    <property type="entry name" value="ANKYRIN REPEAT DOMAIN 40"/>
    <property type="match status" value="1"/>
</dbReference>
<proteinExistence type="predicted"/>